<dbReference type="RefSeq" id="XP_064665887.1">
    <property type="nucleotide sequence ID" value="XM_064816151.1"/>
</dbReference>
<feature type="transmembrane region" description="Helical" evidence="6">
    <location>
        <begin position="236"/>
        <end position="258"/>
    </location>
</feature>
<sequence length="595" mass="63626">MARDSSAIGDVLPNKPTEQSPLLNGSGDSNRHGSIGAYNPFPAKKPPGDSTGSVTVLERSAEDEENLGEGNVVDERTDRSYVARIVAVLLIGIFVAHADGTILLATHPIIASEFNDLANSTWLITGFTLAGAATQAMYGKLSDIYGRRMLVITAYLIFVLGCTIVAAGQTMWQVVLGRVISGAGASGMTGLVSILITDLLPIRDVAQWRAYVNLVATFGRSIGGPLGGWLVDVIGWRWPFLGQVPLVMLATLLAAIYLPGSSSPDLVGSSSSIDNGLPSQKARLRRIDFEGSIIFALMVLALLLPIELGGDKLPWTHPAIFVLLGLSGTLIFVFVAVERRQEEPVLPLEIFQSRDAVFSFLILGLQTAAQLGLMFSVPLYFSVTARASSTASGAHLVPAVIGNAFGGLISGVIIKRSGRYKTLIVLAVALSALGYLLLMFRWHGNTNIWDSLYIFPTGFGTGVVYSAVFISLQAVIDPAHMAPAVSFMYLSSTVALTIGLPLSNVVLHTVLRKGLGRRLPALGLGLQDEEVQRIIQSTLSDVDFVDRVTGKVRDAIVASYIDGFWWSHGVSFLFSTAAFALAIFIRQRRLGGPGE</sequence>
<proteinExistence type="predicted"/>
<evidence type="ECO:0000256" key="1">
    <source>
        <dbReference type="ARBA" id="ARBA00004141"/>
    </source>
</evidence>
<accession>A0AAN6QDN9</accession>
<evidence type="ECO:0000256" key="4">
    <source>
        <dbReference type="ARBA" id="ARBA00023136"/>
    </source>
</evidence>
<dbReference type="AlphaFoldDB" id="A0AAN6QDN9"/>
<dbReference type="InterPro" id="IPR011701">
    <property type="entry name" value="MFS"/>
</dbReference>
<dbReference type="SUPFAM" id="SSF103473">
    <property type="entry name" value="MFS general substrate transporter"/>
    <property type="match status" value="1"/>
</dbReference>
<reference evidence="8" key="1">
    <citation type="journal article" date="2023" name="Mol. Phylogenet. Evol.">
        <title>Genome-scale phylogeny and comparative genomics of the fungal order Sordariales.</title>
        <authorList>
            <person name="Hensen N."/>
            <person name="Bonometti L."/>
            <person name="Westerberg I."/>
            <person name="Brannstrom I.O."/>
            <person name="Guillou S."/>
            <person name="Cros-Aarteil S."/>
            <person name="Calhoun S."/>
            <person name="Haridas S."/>
            <person name="Kuo A."/>
            <person name="Mondo S."/>
            <person name="Pangilinan J."/>
            <person name="Riley R."/>
            <person name="LaButti K."/>
            <person name="Andreopoulos B."/>
            <person name="Lipzen A."/>
            <person name="Chen C."/>
            <person name="Yan M."/>
            <person name="Daum C."/>
            <person name="Ng V."/>
            <person name="Clum A."/>
            <person name="Steindorff A."/>
            <person name="Ohm R.A."/>
            <person name="Martin F."/>
            <person name="Silar P."/>
            <person name="Natvig D.O."/>
            <person name="Lalanne C."/>
            <person name="Gautier V."/>
            <person name="Ament-Velasquez S.L."/>
            <person name="Kruys A."/>
            <person name="Hutchinson M.I."/>
            <person name="Powell A.J."/>
            <person name="Barry K."/>
            <person name="Miller A.N."/>
            <person name="Grigoriev I.V."/>
            <person name="Debuchy R."/>
            <person name="Gladieux P."/>
            <person name="Hiltunen Thoren M."/>
            <person name="Johannesson H."/>
        </authorList>
    </citation>
    <scope>NUCLEOTIDE SEQUENCE</scope>
    <source>
        <strain evidence="8">CBS 508.74</strain>
    </source>
</reference>
<feature type="domain" description="Major facilitator superfamily (MFS) profile" evidence="7">
    <location>
        <begin position="85"/>
        <end position="595"/>
    </location>
</feature>
<dbReference type="GeneID" id="89940276"/>
<dbReference type="Proteomes" id="UP001302812">
    <property type="component" value="Unassembled WGS sequence"/>
</dbReference>
<feature type="transmembrane region" description="Helical" evidence="6">
    <location>
        <begin position="175"/>
        <end position="196"/>
    </location>
</feature>
<name>A0AAN6QDN9_9PEZI</name>
<feature type="transmembrane region" description="Helical" evidence="6">
    <location>
        <begin position="393"/>
        <end position="414"/>
    </location>
</feature>
<evidence type="ECO:0000256" key="2">
    <source>
        <dbReference type="ARBA" id="ARBA00022692"/>
    </source>
</evidence>
<organism evidence="8 9">
    <name type="scientific">Canariomyces notabilis</name>
    <dbReference type="NCBI Taxonomy" id="2074819"/>
    <lineage>
        <taxon>Eukaryota</taxon>
        <taxon>Fungi</taxon>
        <taxon>Dikarya</taxon>
        <taxon>Ascomycota</taxon>
        <taxon>Pezizomycotina</taxon>
        <taxon>Sordariomycetes</taxon>
        <taxon>Sordariomycetidae</taxon>
        <taxon>Sordariales</taxon>
        <taxon>Chaetomiaceae</taxon>
        <taxon>Canariomyces</taxon>
    </lineage>
</organism>
<reference evidence="8" key="2">
    <citation type="submission" date="2023-05" db="EMBL/GenBank/DDBJ databases">
        <authorList>
            <consortium name="Lawrence Berkeley National Laboratory"/>
            <person name="Steindorff A."/>
            <person name="Hensen N."/>
            <person name="Bonometti L."/>
            <person name="Westerberg I."/>
            <person name="Brannstrom I.O."/>
            <person name="Guillou S."/>
            <person name="Cros-Aarteil S."/>
            <person name="Calhoun S."/>
            <person name="Haridas S."/>
            <person name="Kuo A."/>
            <person name="Mondo S."/>
            <person name="Pangilinan J."/>
            <person name="Riley R."/>
            <person name="Labutti K."/>
            <person name="Andreopoulos B."/>
            <person name="Lipzen A."/>
            <person name="Chen C."/>
            <person name="Yanf M."/>
            <person name="Daum C."/>
            <person name="Ng V."/>
            <person name="Clum A."/>
            <person name="Ohm R."/>
            <person name="Martin F."/>
            <person name="Silar P."/>
            <person name="Natvig D."/>
            <person name="Lalanne C."/>
            <person name="Gautier V."/>
            <person name="Ament-Velasquez S.L."/>
            <person name="Kruys A."/>
            <person name="Hutchinson M.I."/>
            <person name="Powell A.J."/>
            <person name="Barry K."/>
            <person name="Miller A.N."/>
            <person name="Grigoriev I.V."/>
            <person name="Debuchy R."/>
            <person name="Gladieux P."/>
            <person name="Thoren M.H."/>
            <person name="Johannesson H."/>
        </authorList>
    </citation>
    <scope>NUCLEOTIDE SEQUENCE</scope>
    <source>
        <strain evidence="8">CBS 508.74</strain>
    </source>
</reference>
<dbReference type="PROSITE" id="PS50850">
    <property type="entry name" value="MFS"/>
    <property type="match status" value="1"/>
</dbReference>
<evidence type="ECO:0000256" key="3">
    <source>
        <dbReference type="ARBA" id="ARBA00022989"/>
    </source>
</evidence>
<feature type="transmembrane region" description="Helical" evidence="6">
    <location>
        <begin position="452"/>
        <end position="475"/>
    </location>
</feature>
<protein>
    <submittedName>
        <fullName evidence="8">MFS general substrate transporter</fullName>
    </submittedName>
</protein>
<feature type="transmembrane region" description="Helical" evidence="6">
    <location>
        <begin position="487"/>
        <end position="511"/>
    </location>
</feature>
<feature type="transmembrane region" description="Helical" evidence="6">
    <location>
        <begin position="85"/>
        <end position="105"/>
    </location>
</feature>
<feature type="compositionally biased region" description="Polar residues" evidence="5">
    <location>
        <begin position="16"/>
        <end position="28"/>
    </location>
</feature>
<dbReference type="PANTHER" id="PTHR23501">
    <property type="entry name" value="MAJOR FACILITATOR SUPERFAMILY"/>
    <property type="match status" value="1"/>
</dbReference>
<evidence type="ECO:0000256" key="5">
    <source>
        <dbReference type="SAM" id="MobiDB-lite"/>
    </source>
</evidence>
<feature type="transmembrane region" description="Helical" evidence="6">
    <location>
        <begin position="117"/>
        <end position="138"/>
    </location>
</feature>
<comment type="subcellular location">
    <subcellularLocation>
        <location evidence="1">Membrane</location>
        <topology evidence="1">Multi-pass membrane protein</topology>
    </subcellularLocation>
</comment>
<feature type="transmembrane region" description="Helical" evidence="6">
    <location>
        <begin position="208"/>
        <end position="230"/>
    </location>
</feature>
<feature type="region of interest" description="Disordered" evidence="5">
    <location>
        <begin position="1"/>
        <end position="71"/>
    </location>
</feature>
<evidence type="ECO:0000313" key="9">
    <source>
        <dbReference type="Proteomes" id="UP001302812"/>
    </source>
</evidence>
<feature type="transmembrane region" description="Helical" evidence="6">
    <location>
        <begin position="423"/>
        <end position="440"/>
    </location>
</feature>
<dbReference type="GO" id="GO:0000329">
    <property type="term" value="C:fungal-type vacuole membrane"/>
    <property type="evidence" value="ECO:0007669"/>
    <property type="project" value="TreeGrafter"/>
</dbReference>
<evidence type="ECO:0000256" key="6">
    <source>
        <dbReference type="SAM" id="Phobius"/>
    </source>
</evidence>
<evidence type="ECO:0000259" key="7">
    <source>
        <dbReference type="PROSITE" id="PS50850"/>
    </source>
</evidence>
<keyword evidence="3 6" id="KW-1133">Transmembrane helix</keyword>
<gene>
    <name evidence="8" type="ORF">N656DRAFT_784343</name>
</gene>
<dbReference type="EMBL" id="MU853364">
    <property type="protein sequence ID" value="KAK4108317.1"/>
    <property type="molecule type" value="Genomic_DNA"/>
</dbReference>
<dbReference type="GO" id="GO:0015174">
    <property type="term" value="F:basic amino acid transmembrane transporter activity"/>
    <property type="evidence" value="ECO:0007669"/>
    <property type="project" value="TreeGrafter"/>
</dbReference>
<dbReference type="Gene3D" id="1.20.1250.20">
    <property type="entry name" value="MFS general substrate transporter like domains"/>
    <property type="match status" value="1"/>
</dbReference>
<dbReference type="InterPro" id="IPR020846">
    <property type="entry name" value="MFS_dom"/>
</dbReference>
<comment type="caution">
    <text evidence="8">The sequence shown here is derived from an EMBL/GenBank/DDBJ whole genome shotgun (WGS) entry which is preliminary data.</text>
</comment>
<keyword evidence="9" id="KW-1185">Reference proteome</keyword>
<dbReference type="PANTHER" id="PTHR23501:SF33">
    <property type="entry name" value="MAJOR FACILITATOR SUPERFAMILY (MFS) PROFILE DOMAIN-CONTAINING PROTEIN"/>
    <property type="match status" value="1"/>
</dbReference>
<feature type="transmembrane region" description="Helical" evidence="6">
    <location>
        <begin position="357"/>
        <end position="381"/>
    </location>
</feature>
<dbReference type="Pfam" id="PF07690">
    <property type="entry name" value="MFS_1"/>
    <property type="match status" value="1"/>
</dbReference>
<feature type="transmembrane region" description="Helical" evidence="6">
    <location>
        <begin position="150"/>
        <end position="169"/>
    </location>
</feature>
<dbReference type="InterPro" id="IPR036259">
    <property type="entry name" value="MFS_trans_sf"/>
</dbReference>
<feature type="transmembrane region" description="Helical" evidence="6">
    <location>
        <begin position="564"/>
        <end position="585"/>
    </location>
</feature>
<evidence type="ECO:0000313" key="8">
    <source>
        <dbReference type="EMBL" id="KAK4108317.1"/>
    </source>
</evidence>
<keyword evidence="2 6" id="KW-0812">Transmembrane</keyword>
<keyword evidence="4 6" id="KW-0472">Membrane</keyword>
<feature type="transmembrane region" description="Helical" evidence="6">
    <location>
        <begin position="318"/>
        <end position="337"/>
    </location>
</feature>
<feature type="transmembrane region" description="Helical" evidence="6">
    <location>
        <begin position="287"/>
        <end position="306"/>
    </location>
</feature>